<keyword evidence="2 7" id="KW-0813">Transport</keyword>
<dbReference type="Pfam" id="PF00528">
    <property type="entry name" value="BPD_transp_1"/>
    <property type="match status" value="1"/>
</dbReference>
<evidence type="ECO:0000259" key="9">
    <source>
        <dbReference type="PROSITE" id="PS50928"/>
    </source>
</evidence>
<evidence type="ECO:0000313" key="11">
    <source>
        <dbReference type="Proteomes" id="UP000657385"/>
    </source>
</evidence>
<evidence type="ECO:0000256" key="4">
    <source>
        <dbReference type="ARBA" id="ARBA00022692"/>
    </source>
</evidence>
<sequence>MTSVPEAAPVLGTTAPSRPRRSRPRRFRTRRSRLGRWLPTTSWYVVALLVCSVMIMPILWMVTIALKGNTALFEVPPKLLPSQYHVENFVNGPAAIHFPRLLLNSVIITGLSVVGGVLTSMMAGYALSRLRFRGRKLWFYLFVGSMLLPPVVGIIPLFQLFKDIGWYDTWLPLIVPAWLGGNPLFIFLARQYFLAIPYSIDEAAKMDGAGHFRIFTRIMLPMTRPAWITMAILAFQMSWNDFLNPLIYLYSSDKWPLSVGMASFVSGFAGQTPDWNLYMATNLLYMLPPLAVFFVAQRYFIQGLGALGGVSQR</sequence>
<keyword evidence="4 7" id="KW-0812">Transmembrane</keyword>
<organism evidence="10 11">
    <name type="scientific">Streptacidiphilus fuscans</name>
    <dbReference type="NCBI Taxonomy" id="2789292"/>
    <lineage>
        <taxon>Bacteria</taxon>
        <taxon>Bacillati</taxon>
        <taxon>Actinomycetota</taxon>
        <taxon>Actinomycetes</taxon>
        <taxon>Kitasatosporales</taxon>
        <taxon>Streptomycetaceae</taxon>
        <taxon>Streptacidiphilus</taxon>
    </lineage>
</organism>
<dbReference type="PANTHER" id="PTHR43744">
    <property type="entry name" value="ABC TRANSPORTER PERMEASE PROTEIN MG189-RELATED-RELATED"/>
    <property type="match status" value="1"/>
</dbReference>
<dbReference type="Proteomes" id="UP000657385">
    <property type="component" value="Unassembled WGS sequence"/>
</dbReference>
<dbReference type="GO" id="GO:0005886">
    <property type="term" value="C:plasma membrane"/>
    <property type="evidence" value="ECO:0007669"/>
    <property type="project" value="UniProtKB-SubCell"/>
</dbReference>
<dbReference type="GO" id="GO:0055085">
    <property type="term" value="P:transmembrane transport"/>
    <property type="evidence" value="ECO:0007669"/>
    <property type="project" value="InterPro"/>
</dbReference>
<dbReference type="InterPro" id="IPR035906">
    <property type="entry name" value="MetI-like_sf"/>
</dbReference>
<keyword evidence="11" id="KW-1185">Reference proteome</keyword>
<accession>A0A931B325</accession>
<feature type="transmembrane region" description="Helical" evidence="7">
    <location>
        <begin position="137"/>
        <end position="158"/>
    </location>
</feature>
<dbReference type="EMBL" id="JADPRT010000005">
    <property type="protein sequence ID" value="MBF9069388.1"/>
    <property type="molecule type" value="Genomic_DNA"/>
</dbReference>
<feature type="transmembrane region" description="Helical" evidence="7">
    <location>
        <begin position="43"/>
        <end position="66"/>
    </location>
</feature>
<comment type="subcellular location">
    <subcellularLocation>
        <location evidence="1 7">Cell membrane</location>
        <topology evidence="1 7">Multi-pass membrane protein</topology>
    </subcellularLocation>
</comment>
<name>A0A931B325_9ACTN</name>
<feature type="domain" description="ABC transmembrane type-1" evidence="9">
    <location>
        <begin position="102"/>
        <end position="296"/>
    </location>
</feature>
<dbReference type="InterPro" id="IPR000515">
    <property type="entry name" value="MetI-like"/>
</dbReference>
<keyword evidence="6 7" id="KW-0472">Membrane</keyword>
<proteinExistence type="inferred from homology"/>
<dbReference type="AlphaFoldDB" id="A0A931B325"/>
<evidence type="ECO:0000256" key="8">
    <source>
        <dbReference type="SAM" id="MobiDB-lite"/>
    </source>
</evidence>
<dbReference type="PROSITE" id="PS50928">
    <property type="entry name" value="ABC_TM1"/>
    <property type="match status" value="1"/>
</dbReference>
<keyword evidence="5 7" id="KW-1133">Transmembrane helix</keyword>
<evidence type="ECO:0000256" key="3">
    <source>
        <dbReference type="ARBA" id="ARBA00022475"/>
    </source>
</evidence>
<evidence type="ECO:0000256" key="1">
    <source>
        <dbReference type="ARBA" id="ARBA00004651"/>
    </source>
</evidence>
<gene>
    <name evidence="10" type="ORF">I2501_15295</name>
</gene>
<comment type="caution">
    <text evidence="10">The sequence shown here is derived from an EMBL/GenBank/DDBJ whole genome shotgun (WGS) entry which is preliminary data.</text>
</comment>
<evidence type="ECO:0000256" key="5">
    <source>
        <dbReference type="ARBA" id="ARBA00022989"/>
    </source>
</evidence>
<evidence type="ECO:0000256" key="7">
    <source>
        <dbReference type="RuleBase" id="RU363032"/>
    </source>
</evidence>
<evidence type="ECO:0000256" key="6">
    <source>
        <dbReference type="ARBA" id="ARBA00023136"/>
    </source>
</evidence>
<dbReference type="Gene3D" id="1.10.3720.10">
    <property type="entry name" value="MetI-like"/>
    <property type="match status" value="1"/>
</dbReference>
<feature type="transmembrane region" description="Helical" evidence="7">
    <location>
        <begin position="214"/>
        <end position="235"/>
    </location>
</feature>
<dbReference type="CDD" id="cd06261">
    <property type="entry name" value="TM_PBP2"/>
    <property type="match status" value="1"/>
</dbReference>
<evidence type="ECO:0000256" key="2">
    <source>
        <dbReference type="ARBA" id="ARBA00022448"/>
    </source>
</evidence>
<feature type="transmembrane region" description="Helical" evidence="7">
    <location>
        <begin position="283"/>
        <end position="301"/>
    </location>
</feature>
<feature type="region of interest" description="Disordered" evidence="8">
    <location>
        <begin position="1"/>
        <end position="26"/>
    </location>
</feature>
<comment type="similarity">
    <text evidence="7">Belongs to the binding-protein-dependent transport system permease family.</text>
</comment>
<keyword evidence="3" id="KW-1003">Cell membrane</keyword>
<protein>
    <submittedName>
        <fullName evidence="10">Carbohydrate ABC transporter permease</fullName>
    </submittedName>
</protein>
<evidence type="ECO:0000313" key="10">
    <source>
        <dbReference type="EMBL" id="MBF9069388.1"/>
    </source>
</evidence>
<dbReference type="PANTHER" id="PTHR43744:SF6">
    <property type="entry name" value="ABC TRANSPORTER PERMEASE PROTEIN YESQ-RELATED"/>
    <property type="match status" value="1"/>
</dbReference>
<dbReference type="RefSeq" id="WP_196194525.1">
    <property type="nucleotide sequence ID" value="NZ_JADPRT010000005.1"/>
</dbReference>
<feature type="transmembrane region" description="Helical" evidence="7">
    <location>
        <begin position="170"/>
        <end position="193"/>
    </location>
</feature>
<dbReference type="SUPFAM" id="SSF161098">
    <property type="entry name" value="MetI-like"/>
    <property type="match status" value="1"/>
</dbReference>
<reference evidence="10" key="1">
    <citation type="submission" date="2020-11" db="EMBL/GenBank/DDBJ databases">
        <title>Isolation and identification of active actinomycetes.</title>
        <authorList>
            <person name="Yu B."/>
        </authorList>
    </citation>
    <scope>NUCLEOTIDE SEQUENCE</scope>
    <source>
        <strain evidence="10">NEAU-YB345</strain>
    </source>
</reference>
<feature type="transmembrane region" description="Helical" evidence="7">
    <location>
        <begin position="101"/>
        <end position="125"/>
    </location>
</feature>